<dbReference type="Proteomes" id="UP000499080">
    <property type="component" value="Unassembled WGS sequence"/>
</dbReference>
<sequence length="107" mass="12152">MLYILQQALKIAPHIKKNILFLPESNDCDTTSALFRQGKKKFINVLNSTELQQVLGIFCDENACPDDTDEARQNVQIALYGGKDSEETMDSLRFKLFQKSLVKIISI</sequence>
<dbReference type="AlphaFoldDB" id="A0A4Y2RSN5"/>
<name>A0A4Y2RSN5_ARAVE</name>
<comment type="caution">
    <text evidence="1">The sequence shown here is derived from an EMBL/GenBank/DDBJ whole genome shotgun (WGS) entry which is preliminary data.</text>
</comment>
<keyword evidence="2" id="KW-1185">Reference proteome</keyword>
<protein>
    <submittedName>
        <fullName evidence="1">Uncharacterized protein</fullName>
    </submittedName>
</protein>
<reference evidence="1 2" key="1">
    <citation type="journal article" date="2019" name="Sci. Rep.">
        <title>Orb-weaving spider Araneus ventricosus genome elucidates the spidroin gene catalogue.</title>
        <authorList>
            <person name="Kono N."/>
            <person name="Nakamura H."/>
            <person name="Ohtoshi R."/>
            <person name="Moran D.A.P."/>
            <person name="Shinohara A."/>
            <person name="Yoshida Y."/>
            <person name="Fujiwara M."/>
            <person name="Mori M."/>
            <person name="Tomita M."/>
            <person name="Arakawa K."/>
        </authorList>
    </citation>
    <scope>NUCLEOTIDE SEQUENCE [LARGE SCALE GENOMIC DNA]</scope>
</reference>
<evidence type="ECO:0000313" key="2">
    <source>
        <dbReference type="Proteomes" id="UP000499080"/>
    </source>
</evidence>
<gene>
    <name evidence="1" type="ORF">AVEN_210383_1</name>
</gene>
<dbReference type="EMBL" id="BGPR01017981">
    <property type="protein sequence ID" value="GBN77915.1"/>
    <property type="molecule type" value="Genomic_DNA"/>
</dbReference>
<evidence type="ECO:0000313" key="1">
    <source>
        <dbReference type="EMBL" id="GBN77915.1"/>
    </source>
</evidence>
<organism evidence="1 2">
    <name type="scientific">Araneus ventricosus</name>
    <name type="common">Orbweaver spider</name>
    <name type="synonym">Epeira ventricosa</name>
    <dbReference type="NCBI Taxonomy" id="182803"/>
    <lineage>
        <taxon>Eukaryota</taxon>
        <taxon>Metazoa</taxon>
        <taxon>Ecdysozoa</taxon>
        <taxon>Arthropoda</taxon>
        <taxon>Chelicerata</taxon>
        <taxon>Arachnida</taxon>
        <taxon>Araneae</taxon>
        <taxon>Araneomorphae</taxon>
        <taxon>Entelegynae</taxon>
        <taxon>Araneoidea</taxon>
        <taxon>Araneidae</taxon>
        <taxon>Araneus</taxon>
    </lineage>
</organism>
<proteinExistence type="predicted"/>
<accession>A0A4Y2RSN5</accession>